<dbReference type="EMBL" id="KQ977481">
    <property type="protein sequence ID" value="KYN02436.1"/>
    <property type="molecule type" value="Genomic_DNA"/>
</dbReference>
<dbReference type="GO" id="GO:0001708">
    <property type="term" value="P:cell fate specification"/>
    <property type="evidence" value="ECO:0007669"/>
    <property type="project" value="TreeGrafter"/>
</dbReference>
<sequence>MPTKGERGKATDFSIAAIMAPRGPSFGHYHLQGIGNAATTANTSLECPAGFVAESTLDHCVQQSPVNIVATATVVTEEALLGEEETENCEGESESTEKSANEEDEEVDVDVEECSSVEEGPVHEVLAEDRAEAGTPSRRSSAESSSNTDERRQRLRTSCNSDELRDVECHLETKELWDKFNDLGTEMIITKTGR</sequence>
<evidence type="ECO:0000313" key="9">
    <source>
        <dbReference type="Proteomes" id="UP000078542"/>
    </source>
</evidence>
<dbReference type="InterPro" id="IPR036960">
    <property type="entry name" value="T-box_sf"/>
</dbReference>
<evidence type="ECO:0000313" key="8">
    <source>
        <dbReference type="EMBL" id="KYN02436.1"/>
    </source>
</evidence>
<dbReference type="SUPFAM" id="SSF49417">
    <property type="entry name" value="p53-like transcription factors"/>
    <property type="match status" value="1"/>
</dbReference>
<dbReference type="GO" id="GO:0000785">
    <property type="term" value="C:chromatin"/>
    <property type="evidence" value="ECO:0007669"/>
    <property type="project" value="TreeGrafter"/>
</dbReference>
<dbReference type="PANTHER" id="PTHR11267">
    <property type="entry name" value="T-BOX PROTEIN-RELATED"/>
    <property type="match status" value="1"/>
</dbReference>
<feature type="compositionally biased region" description="Acidic residues" evidence="6">
    <location>
        <begin position="80"/>
        <end position="94"/>
    </location>
</feature>
<dbReference type="GO" id="GO:0000981">
    <property type="term" value="F:DNA-binding transcription factor activity, RNA polymerase II-specific"/>
    <property type="evidence" value="ECO:0007669"/>
    <property type="project" value="TreeGrafter"/>
</dbReference>
<dbReference type="PANTHER" id="PTHR11267:SF190">
    <property type="entry name" value="T-BOX TRANSCRIPTION FACTOR TBX20"/>
    <property type="match status" value="1"/>
</dbReference>
<dbReference type="AlphaFoldDB" id="A0A195CNZ6"/>
<proteinExistence type="predicted"/>
<feature type="compositionally biased region" description="Low complexity" evidence="6">
    <location>
        <begin position="137"/>
        <end position="146"/>
    </location>
</feature>
<evidence type="ECO:0000256" key="2">
    <source>
        <dbReference type="ARBA" id="ARBA00023125"/>
    </source>
</evidence>
<dbReference type="InterPro" id="IPR008967">
    <property type="entry name" value="p53-like_TF_DNA-bd_sf"/>
</dbReference>
<dbReference type="Gene3D" id="2.60.40.820">
    <property type="entry name" value="Transcription factor, T-box"/>
    <property type="match status" value="1"/>
</dbReference>
<keyword evidence="1" id="KW-0805">Transcription regulation</keyword>
<dbReference type="STRING" id="456900.A0A195CNZ6"/>
<dbReference type="InterPro" id="IPR046360">
    <property type="entry name" value="T-box_DNA-bd"/>
</dbReference>
<dbReference type="PROSITE" id="PS50252">
    <property type="entry name" value="TBOX_3"/>
    <property type="match status" value="1"/>
</dbReference>
<organism evidence="8 9">
    <name type="scientific">Cyphomyrmex costatus</name>
    <dbReference type="NCBI Taxonomy" id="456900"/>
    <lineage>
        <taxon>Eukaryota</taxon>
        <taxon>Metazoa</taxon>
        <taxon>Ecdysozoa</taxon>
        <taxon>Arthropoda</taxon>
        <taxon>Hexapoda</taxon>
        <taxon>Insecta</taxon>
        <taxon>Pterygota</taxon>
        <taxon>Neoptera</taxon>
        <taxon>Endopterygota</taxon>
        <taxon>Hymenoptera</taxon>
        <taxon>Apocrita</taxon>
        <taxon>Aculeata</taxon>
        <taxon>Formicoidea</taxon>
        <taxon>Formicidae</taxon>
        <taxon>Myrmicinae</taxon>
        <taxon>Cyphomyrmex</taxon>
    </lineage>
</organism>
<dbReference type="GO" id="GO:0045893">
    <property type="term" value="P:positive regulation of DNA-templated transcription"/>
    <property type="evidence" value="ECO:0007669"/>
    <property type="project" value="InterPro"/>
</dbReference>
<evidence type="ECO:0000256" key="6">
    <source>
        <dbReference type="SAM" id="MobiDB-lite"/>
    </source>
</evidence>
<dbReference type="GO" id="GO:0000978">
    <property type="term" value="F:RNA polymerase II cis-regulatory region sequence-specific DNA binding"/>
    <property type="evidence" value="ECO:0007669"/>
    <property type="project" value="InterPro"/>
</dbReference>
<evidence type="ECO:0000259" key="7">
    <source>
        <dbReference type="PROSITE" id="PS50252"/>
    </source>
</evidence>
<evidence type="ECO:0000256" key="1">
    <source>
        <dbReference type="ARBA" id="ARBA00023015"/>
    </source>
</evidence>
<reference evidence="8 9" key="1">
    <citation type="submission" date="2016-03" db="EMBL/GenBank/DDBJ databases">
        <title>Cyphomyrmex costatus WGS genome.</title>
        <authorList>
            <person name="Nygaard S."/>
            <person name="Hu H."/>
            <person name="Boomsma J."/>
            <person name="Zhang G."/>
        </authorList>
    </citation>
    <scope>NUCLEOTIDE SEQUENCE [LARGE SCALE GENOMIC DNA]</scope>
    <source>
        <strain evidence="8">MS0001</strain>
        <tissue evidence="8">Whole body</tissue>
    </source>
</reference>
<protein>
    <submittedName>
        <fullName evidence="8">T-box protein H15</fullName>
    </submittedName>
</protein>
<feature type="compositionally biased region" description="Basic and acidic residues" evidence="6">
    <location>
        <begin position="120"/>
        <end position="132"/>
    </location>
</feature>
<feature type="compositionally biased region" description="Acidic residues" evidence="6">
    <location>
        <begin position="102"/>
        <end position="116"/>
    </location>
</feature>
<dbReference type="GO" id="GO:0007507">
    <property type="term" value="P:heart development"/>
    <property type="evidence" value="ECO:0007669"/>
    <property type="project" value="TreeGrafter"/>
</dbReference>
<dbReference type="InterPro" id="IPR001699">
    <property type="entry name" value="TF_T-box"/>
</dbReference>
<keyword evidence="2 5" id="KW-0238">DNA-binding</keyword>
<accession>A0A195CNZ6</accession>
<keyword evidence="3" id="KW-0804">Transcription</keyword>
<dbReference type="Pfam" id="PF00907">
    <property type="entry name" value="T-box"/>
    <property type="match status" value="1"/>
</dbReference>
<keyword evidence="4 5" id="KW-0539">Nucleus</keyword>
<feature type="domain" description="T-box" evidence="7">
    <location>
        <begin position="171"/>
        <end position="194"/>
    </location>
</feature>
<dbReference type="GO" id="GO:0005634">
    <property type="term" value="C:nucleus"/>
    <property type="evidence" value="ECO:0007669"/>
    <property type="project" value="UniProtKB-SubCell"/>
</dbReference>
<evidence type="ECO:0000256" key="3">
    <source>
        <dbReference type="ARBA" id="ARBA00023163"/>
    </source>
</evidence>
<dbReference type="Proteomes" id="UP000078542">
    <property type="component" value="Unassembled WGS sequence"/>
</dbReference>
<keyword evidence="9" id="KW-1185">Reference proteome</keyword>
<comment type="caution">
    <text evidence="5">Lacks conserved residue(s) required for the propagation of feature annotation.</text>
</comment>
<evidence type="ECO:0000256" key="4">
    <source>
        <dbReference type="ARBA" id="ARBA00023242"/>
    </source>
</evidence>
<gene>
    <name evidence="8" type="ORF">ALC62_06816</name>
</gene>
<name>A0A195CNZ6_9HYME</name>
<comment type="subcellular location">
    <subcellularLocation>
        <location evidence="5">Nucleus</location>
    </subcellularLocation>
</comment>
<feature type="region of interest" description="Disordered" evidence="6">
    <location>
        <begin position="80"/>
        <end position="157"/>
    </location>
</feature>
<evidence type="ECO:0000256" key="5">
    <source>
        <dbReference type="PROSITE-ProRule" id="PRU00201"/>
    </source>
</evidence>